<evidence type="ECO:0000256" key="5">
    <source>
        <dbReference type="ARBA" id="ARBA00023136"/>
    </source>
</evidence>
<evidence type="ECO:0000256" key="4">
    <source>
        <dbReference type="ARBA" id="ARBA00022989"/>
    </source>
</evidence>
<keyword evidence="8" id="KW-1185">Reference proteome</keyword>
<keyword evidence="2" id="KW-1003">Cell membrane</keyword>
<dbReference type="EMBL" id="JBHRXY010000004">
    <property type="protein sequence ID" value="MFC3629330.1"/>
    <property type="molecule type" value="Genomic_DNA"/>
</dbReference>
<keyword evidence="5 6" id="KW-0472">Membrane</keyword>
<evidence type="ECO:0000256" key="1">
    <source>
        <dbReference type="ARBA" id="ARBA00004651"/>
    </source>
</evidence>
<evidence type="ECO:0000256" key="2">
    <source>
        <dbReference type="ARBA" id="ARBA00022475"/>
    </source>
</evidence>
<keyword evidence="3 6" id="KW-0812">Transmembrane</keyword>
<accession>A0ABV7U2Z8</accession>
<dbReference type="RefSeq" id="WP_377760863.1">
    <property type="nucleotide sequence ID" value="NZ_JBHRXY010000004.1"/>
</dbReference>
<organism evidence="7 8">
    <name type="scientific">Paracoccus angustae</name>
    <dbReference type="NCBI Taxonomy" id="1671480"/>
    <lineage>
        <taxon>Bacteria</taxon>
        <taxon>Pseudomonadati</taxon>
        <taxon>Pseudomonadota</taxon>
        <taxon>Alphaproteobacteria</taxon>
        <taxon>Rhodobacterales</taxon>
        <taxon>Paracoccaceae</taxon>
        <taxon>Paracoccus</taxon>
    </lineage>
</organism>
<reference evidence="8" key="1">
    <citation type="journal article" date="2019" name="Int. J. Syst. Evol. Microbiol.">
        <title>The Global Catalogue of Microorganisms (GCM) 10K type strain sequencing project: providing services to taxonomists for standard genome sequencing and annotation.</title>
        <authorList>
            <consortium name="The Broad Institute Genomics Platform"/>
            <consortium name="The Broad Institute Genome Sequencing Center for Infectious Disease"/>
            <person name="Wu L."/>
            <person name="Ma J."/>
        </authorList>
    </citation>
    <scope>NUCLEOTIDE SEQUENCE [LARGE SCALE GENOMIC DNA]</scope>
    <source>
        <strain evidence="8">KCTC 42473</strain>
    </source>
</reference>
<dbReference type="Proteomes" id="UP001595539">
    <property type="component" value="Unassembled WGS sequence"/>
</dbReference>
<evidence type="ECO:0000313" key="7">
    <source>
        <dbReference type="EMBL" id="MFC3629330.1"/>
    </source>
</evidence>
<dbReference type="Pfam" id="PF03626">
    <property type="entry name" value="COX4_pro"/>
    <property type="match status" value="1"/>
</dbReference>
<evidence type="ECO:0000256" key="6">
    <source>
        <dbReference type="SAM" id="Phobius"/>
    </source>
</evidence>
<gene>
    <name evidence="7" type="ORF">ACFOM8_07715</name>
</gene>
<protein>
    <submittedName>
        <fullName evidence="7">Cytochrome C oxidase subunit IV family protein</fullName>
    </submittedName>
</protein>
<keyword evidence="4 6" id="KW-1133">Transmembrane helix</keyword>
<evidence type="ECO:0000256" key="3">
    <source>
        <dbReference type="ARBA" id="ARBA00022692"/>
    </source>
</evidence>
<comment type="subcellular location">
    <subcellularLocation>
        <location evidence="1">Cell membrane</location>
        <topology evidence="1">Multi-pass membrane protein</topology>
    </subcellularLocation>
</comment>
<dbReference type="InterPro" id="IPR005171">
    <property type="entry name" value="Cyt_c_oxidase_su4_prok"/>
</dbReference>
<sequence>MAPPTRTWALLIALTAATVLLAPLPGPAAMAGLLVLAWLKARAIGGGFLHLRAAPGWLAALLVPLGLWMAAIWGLSVLAF</sequence>
<comment type="caution">
    <text evidence="7">The sequence shown here is derived from an EMBL/GenBank/DDBJ whole genome shotgun (WGS) entry which is preliminary data.</text>
</comment>
<proteinExistence type="predicted"/>
<name>A0ABV7U2Z8_9RHOB</name>
<evidence type="ECO:0000313" key="8">
    <source>
        <dbReference type="Proteomes" id="UP001595539"/>
    </source>
</evidence>
<feature type="transmembrane region" description="Helical" evidence="6">
    <location>
        <begin position="54"/>
        <end position="79"/>
    </location>
</feature>